<comment type="caution">
    <text evidence="1">The sequence shown here is derived from an EMBL/GenBank/DDBJ whole genome shotgun (WGS) entry which is preliminary data.</text>
</comment>
<proteinExistence type="predicted"/>
<evidence type="ECO:0000313" key="1">
    <source>
        <dbReference type="EMBL" id="KKN03528.1"/>
    </source>
</evidence>
<organism evidence="1">
    <name type="scientific">marine sediment metagenome</name>
    <dbReference type="NCBI Taxonomy" id="412755"/>
    <lineage>
        <taxon>unclassified sequences</taxon>
        <taxon>metagenomes</taxon>
        <taxon>ecological metagenomes</taxon>
    </lineage>
</organism>
<gene>
    <name evidence="1" type="ORF">LCGC14_1106690</name>
</gene>
<dbReference type="EMBL" id="LAZR01005023">
    <property type="protein sequence ID" value="KKN03528.1"/>
    <property type="molecule type" value="Genomic_DNA"/>
</dbReference>
<protein>
    <submittedName>
        <fullName evidence="1">Uncharacterized protein</fullName>
    </submittedName>
</protein>
<reference evidence="1" key="1">
    <citation type="journal article" date="2015" name="Nature">
        <title>Complex archaea that bridge the gap between prokaryotes and eukaryotes.</title>
        <authorList>
            <person name="Spang A."/>
            <person name="Saw J.H."/>
            <person name="Jorgensen S.L."/>
            <person name="Zaremba-Niedzwiedzka K."/>
            <person name="Martijn J."/>
            <person name="Lind A.E."/>
            <person name="van Eijk R."/>
            <person name="Schleper C."/>
            <person name="Guy L."/>
            <person name="Ettema T.J."/>
        </authorList>
    </citation>
    <scope>NUCLEOTIDE SEQUENCE</scope>
</reference>
<sequence>MTRTVGDADTLNRIYDLKDDLKRARRNLAYYRKRGITNKDSRRLEGEIRYLKNEINRKEDA</sequence>
<name>A0A0F9QE42_9ZZZZ</name>
<dbReference type="AlphaFoldDB" id="A0A0F9QE42"/>
<accession>A0A0F9QE42</accession>